<feature type="compositionally biased region" description="Polar residues" evidence="1">
    <location>
        <begin position="1"/>
        <end position="31"/>
    </location>
</feature>
<gene>
    <name evidence="3" type="primary">LOC118416251</name>
</gene>
<keyword evidence="2" id="KW-1185">Reference proteome</keyword>
<dbReference type="GO" id="GO:0006384">
    <property type="term" value="P:transcription initiation at RNA polymerase III promoter"/>
    <property type="evidence" value="ECO:0007669"/>
    <property type="project" value="InterPro"/>
</dbReference>
<accession>A0A9J7L811</accession>
<feature type="compositionally biased region" description="Basic and acidic residues" evidence="1">
    <location>
        <begin position="53"/>
        <end position="88"/>
    </location>
</feature>
<dbReference type="PANTHER" id="PTHR15180:SF1">
    <property type="entry name" value="GENERAL TRANSCRIPTION FACTOR 3C POLYPEPTIDE 1"/>
    <property type="match status" value="1"/>
</dbReference>
<sequence>MSRPGTSTDVSETVPQSATVTSDTEEPSQGISGEMLGIEGGQTKLDQPLQEDSDNKALQDSEEAEQTKDADILPSETDGKEGSREERKLRPRLPKTSSPGRRKDKPETALQAQMQASKYGVYEPVAFLSQPWRAVDGSVNMRVLETMLQGLLLRILQKPGISQTAVLQHVQTVLPAMAALQLLQMLQAMGCITVRHVRRAPKARLFSAPVSLVEGKGDEDEVYYEPTADAILKLAEISLQN</sequence>
<proteinExistence type="predicted"/>
<name>A0A9J7L811_BRAFL</name>
<dbReference type="OrthoDB" id="6262911at2759"/>
<reference evidence="3" key="2">
    <citation type="submission" date="2025-08" db="UniProtKB">
        <authorList>
            <consortium name="RefSeq"/>
        </authorList>
    </citation>
    <scope>IDENTIFICATION</scope>
    <source>
        <strain evidence="3">S238N-H82</strain>
        <tissue evidence="3">Testes</tissue>
    </source>
</reference>
<evidence type="ECO:0000256" key="1">
    <source>
        <dbReference type="SAM" id="MobiDB-lite"/>
    </source>
</evidence>
<dbReference type="GO" id="GO:0000127">
    <property type="term" value="C:transcription factor TFIIIC complex"/>
    <property type="evidence" value="ECO:0007669"/>
    <property type="project" value="InterPro"/>
</dbReference>
<evidence type="ECO:0000313" key="2">
    <source>
        <dbReference type="Proteomes" id="UP000001554"/>
    </source>
</evidence>
<dbReference type="GO" id="GO:0003677">
    <property type="term" value="F:DNA binding"/>
    <property type="evidence" value="ECO:0007669"/>
    <property type="project" value="InterPro"/>
</dbReference>
<dbReference type="PANTHER" id="PTHR15180">
    <property type="entry name" value="GENERAL TRANSCRIPTION FACTOR 3C POLYPEPTIDE 1"/>
    <property type="match status" value="1"/>
</dbReference>
<dbReference type="OMA" id="SPFAMRE"/>
<dbReference type="GeneID" id="118416251"/>
<organism evidence="2 3">
    <name type="scientific">Branchiostoma floridae</name>
    <name type="common">Florida lancelet</name>
    <name type="synonym">Amphioxus</name>
    <dbReference type="NCBI Taxonomy" id="7739"/>
    <lineage>
        <taxon>Eukaryota</taxon>
        <taxon>Metazoa</taxon>
        <taxon>Chordata</taxon>
        <taxon>Cephalochordata</taxon>
        <taxon>Leptocardii</taxon>
        <taxon>Amphioxiformes</taxon>
        <taxon>Branchiostomatidae</taxon>
        <taxon>Branchiostoma</taxon>
    </lineage>
</organism>
<dbReference type="AlphaFoldDB" id="A0A9J7L811"/>
<dbReference type="RefSeq" id="XP_035677230.1">
    <property type="nucleotide sequence ID" value="XM_035821337.1"/>
</dbReference>
<feature type="region of interest" description="Disordered" evidence="1">
    <location>
        <begin position="1"/>
        <end position="110"/>
    </location>
</feature>
<evidence type="ECO:0000313" key="3">
    <source>
        <dbReference type="RefSeq" id="XP_035677230.1"/>
    </source>
</evidence>
<dbReference type="Proteomes" id="UP000001554">
    <property type="component" value="Chromosome 5"/>
</dbReference>
<protein>
    <submittedName>
        <fullName evidence="3">General transcription factor 3C polypeptide 1-like</fullName>
    </submittedName>
</protein>
<dbReference type="InterPro" id="IPR044210">
    <property type="entry name" value="Tfc3-like"/>
</dbReference>
<reference evidence="2" key="1">
    <citation type="journal article" date="2020" name="Nat. Ecol. Evol.">
        <title>Deeply conserved synteny resolves early events in vertebrate evolution.</title>
        <authorList>
            <person name="Simakov O."/>
            <person name="Marletaz F."/>
            <person name="Yue J.X."/>
            <person name="O'Connell B."/>
            <person name="Jenkins J."/>
            <person name="Brandt A."/>
            <person name="Calef R."/>
            <person name="Tung C.H."/>
            <person name="Huang T.K."/>
            <person name="Schmutz J."/>
            <person name="Satoh N."/>
            <person name="Yu J.K."/>
            <person name="Putnam N.H."/>
            <person name="Green R.E."/>
            <person name="Rokhsar D.S."/>
        </authorList>
    </citation>
    <scope>NUCLEOTIDE SEQUENCE [LARGE SCALE GENOMIC DNA]</scope>
    <source>
        <strain evidence="2">S238N-H82</strain>
    </source>
</reference>
<dbReference type="KEGG" id="bfo:118416251"/>